<evidence type="ECO:0000256" key="1">
    <source>
        <dbReference type="SAM" id="Phobius"/>
    </source>
</evidence>
<name>A0A839A8A9_9LACT</name>
<dbReference type="EMBL" id="JACAOA010000033">
    <property type="protein sequence ID" value="MBA5730040.1"/>
    <property type="molecule type" value="Genomic_DNA"/>
</dbReference>
<feature type="transmembrane region" description="Helical" evidence="1">
    <location>
        <begin position="37"/>
        <end position="59"/>
    </location>
</feature>
<evidence type="ECO:0000313" key="4">
    <source>
        <dbReference type="Proteomes" id="UP000571018"/>
    </source>
</evidence>
<dbReference type="Gene3D" id="3.30.70.270">
    <property type="match status" value="1"/>
</dbReference>
<dbReference type="PROSITE" id="PS50887">
    <property type="entry name" value="GGDEF"/>
    <property type="match status" value="1"/>
</dbReference>
<keyword evidence="1" id="KW-0812">Transmembrane</keyword>
<keyword evidence="1" id="KW-1133">Transmembrane helix</keyword>
<evidence type="ECO:0000313" key="3">
    <source>
        <dbReference type="EMBL" id="MBA5730040.1"/>
    </source>
</evidence>
<dbReference type="GO" id="GO:0043709">
    <property type="term" value="P:cell adhesion involved in single-species biofilm formation"/>
    <property type="evidence" value="ECO:0007669"/>
    <property type="project" value="TreeGrafter"/>
</dbReference>
<dbReference type="GO" id="GO:0005886">
    <property type="term" value="C:plasma membrane"/>
    <property type="evidence" value="ECO:0007669"/>
    <property type="project" value="TreeGrafter"/>
</dbReference>
<accession>A0A839A8A9</accession>
<sequence length="353" mass="40283">MVMSLLANIGVILLNIYVLWKISVCPLMQTISLKKRVSLYIFIQSLTGIVLLNFSFVMLETHFNFRAVLYALTMKYLGKEIALPTIVIVGIIRFYFEGTYSAWLNSVIVLVLLLTYTPIFNWSKKKFSDFGQLLSLVYYYEIISFSLSILALKSLVNALRVSLAMIVVSSIMIFFIYNVMSDLKYLSDLSTIDGLTQLYNARKFKNDMQRFSTTSSKYGVIIIDIDNFKEINDTYGHVLGDMVLKKVASKLSLYSHGNQTVYRYGGEEFVMIIDDALQQQTQQLAEELLRTIREVVVELEDGTELNVTVSIGVTYRVGEEDLLETFTRADKFLYAAKENGKNQISMGISEKYD</sequence>
<organism evidence="3 4">
    <name type="scientific">Ruoffia halotolerans</name>
    <dbReference type="NCBI Taxonomy" id="2748684"/>
    <lineage>
        <taxon>Bacteria</taxon>
        <taxon>Bacillati</taxon>
        <taxon>Bacillota</taxon>
        <taxon>Bacilli</taxon>
        <taxon>Lactobacillales</taxon>
        <taxon>Aerococcaceae</taxon>
        <taxon>Ruoffia</taxon>
    </lineage>
</organism>
<proteinExistence type="predicted"/>
<gene>
    <name evidence="3" type="ORF">HW423_09615</name>
</gene>
<feature type="domain" description="GGDEF" evidence="2">
    <location>
        <begin position="216"/>
        <end position="349"/>
    </location>
</feature>
<dbReference type="InterPro" id="IPR029787">
    <property type="entry name" value="Nucleotide_cyclase"/>
</dbReference>
<dbReference type="GO" id="GO:1902201">
    <property type="term" value="P:negative regulation of bacterial-type flagellum-dependent cell motility"/>
    <property type="evidence" value="ECO:0007669"/>
    <property type="project" value="TreeGrafter"/>
</dbReference>
<protein>
    <submittedName>
        <fullName evidence="3">GGDEF domain-containing protein</fullName>
    </submittedName>
</protein>
<dbReference type="GO" id="GO:0052621">
    <property type="term" value="F:diguanylate cyclase activity"/>
    <property type="evidence" value="ECO:0007669"/>
    <property type="project" value="TreeGrafter"/>
</dbReference>
<comment type="caution">
    <text evidence="3">The sequence shown here is derived from an EMBL/GenBank/DDBJ whole genome shotgun (WGS) entry which is preliminary data.</text>
</comment>
<dbReference type="InterPro" id="IPR000160">
    <property type="entry name" value="GGDEF_dom"/>
</dbReference>
<evidence type="ECO:0000259" key="2">
    <source>
        <dbReference type="PROSITE" id="PS50887"/>
    </source>
</evidence>
<dbReference type="PANTHER" id="PTHR45138:SF9">
    <property type="entry name" value="DIGUANYLATE CYCLASE DGCM-RELATED"/>
    <property type="match status" value="1"/>
</dbReference>
<feature type="transmembrane region" description="Helical" evidence="1">
    <location>
        <begin position="158"/>
        <end position="177"/>
    </location>
</feature>
<reference evidence="3 4" key="1">
    <citation type="submission" date="2020-06" db="EMBL/GenBank/DDBJ databases">
        <title>Reclassification of Facklamia ignava, Facklamia soureckii and Facklami tabacinasalis as Falseniella iganva gen. nov., comb. nov., Hutsoniella ignava gen. nov., comb. nov., and Ruoffia tabacinasalis gen. nov., comb. nov and description of Ruoffia haltotolerans sp. nov., isolated from hypersaline Inland Sea of Qatar.</title>
        <authorList>
            <person name="Fotedar R."/>
            <person name="Sankaranarayanan K."/>
            <person name="Lawson P."/>
            <person name="Caldwell M."/>
            <person name="Zeyara A."/>
            <person name="Al Malki A."/>
            <person name="Ali M."/>
        </authorList>
    </citation>
    <scope>NUCLEOTIDE SEQUENCE [LARGE SCALE GENOMIC DNA]</scope>
    <source>
        <strain evidence="3 4">INB8</strain>
    </source>
</reference>
<dbReference type="SUPFAM" id="SSF55073">
    <property type="entry name" value="Nucleotide cyclase"/>
    <property type="match status" value="1"/>
</dbReference>
<dbReference type="InterPro" id="IPR043128">
    <property type="entry name" value="Rev_trsase/Diguanyl_cyclase"/>
</dbReference>
<dbReference type="FunFam" id="3.30.70.270:FF:000001">
    <property type="entry name" value="Diguanylate cyclase domain protein"/>
    <property type="match status" value="1"/>
</dbReference>
<dbReference type="PANTHER" id="PTHR45138">
    <property type="entry name" value="REGULATORY COMPONENTS OF SENSORY TRANSDUCTION SYSTEM"/>
    <property type="match status" value="1"/>
</dbReference>
<dbReference type="SMART" id="SM00267">
    <property type="entry name" value="GGDEF"/>
    <property type="match status" value="1"/>
</dbReference>
<keyword evidence="4" id="KW-1185">Reference proteome</keyword>
<dbReference type="AlphaFoldDB" id="A0A839A8A9"/>
<feature type="transmembrane region" description="Helical" evidence="1">
    <location>
        <begin position="102"/>
        <end position="121"/>
    </location>
</feature>
<dbReference type="CDD" id="cd01949">
    <property type="entry name" value="GGDEF"/>
    <property type="match status" value="1"/>
</dbReference>
<dbReference type="NCBIfam" id="TIGR00254">
    <property type="entry name" value="GGDEF"/>
    <property type="match status" value="1"/>
</dbReference>
<feature type="transmembrane region" description="Helical" evidence="1">
    <location>
        <begin position="133"/>
        <end position="152"/>
    </location>
</feature>
<dbReference type="InterPro" id="IPR050469">
    <property type="entry name" value="Diguanylate_Cyclase"/>
</dbReference>
<keyword evidence="1" id="KW-0472">Membrane</keyword>
<dbReference type="RefSeq" id="WP_218931699.1">
    <property type="nucleotide sequence ID" value="NZ_JACAOA010000033.1"/>
</dbReference>
<feature type="transmembrane region" description="Helical" evidence="1">
    <location>
        <begin position="80"/>
        <end position="96"/>
    </location>
</feature>
<dbReference type="Proteomes" id="UP000571018">
    <property type="component" value="Unassembled WGS sequence"/>
</dbReference>
<dbReference type="Pfam" id="PF00990">
    <property type="entry name" value="GGDEF"/>
    <property type="match status" value="1"/>
</dbReference>